<dbReference type="SUPFAM" id="SSF52540">
    <property type="entry name" value="P-loop containing nucleoside triphosphate hydrolases"/>
    <property type="match status" value="1"/>
</dbReference>
<dbReference type="EMBL" id="CZBI01000005">
    <property type="protein sequence ID" value="CUQ30757.1"/>
    <property type="molecule type" value="Genomic_DNA"/>
</dbReference>
<dbReference type="InterPro" id="IPR027417">
    <property type="entry name" value="P-loop_NTPase"/>
</dbReference>
<dbReference type="RefSeq" id="WP_055220408.1">
    <property type="nucleotide sequence ID" value="NZ_CZBI01000005.1"/>
</dbReference>
<sequence>MLKEAIWKILLTLIASSNMKTEKDRIGDELATAITEIKKPVVPKYMKYILDLTKPIVNAECLFSIGGTDTFPKGELVAITAKPKQGKSQVQYYLVAAMLAGKQLGDVKPLLQSYKILLFDTEQSKASLMKGCKRALRFAGLHDDSNNVYFYPFSLREIELSSRLEVIEEAIKKEKPTIVFIDGIVDLLQDFNNNIESSKLIQRLLQIATEYGCLISCILHQNKGVNDNLRGHLGTELLNKITDCLTVKKTGNKFIVSCLVSRNEPCSGFSFSIDEENNYCIEDAPSEIEDIENQQLKIRRILRLCLEHQSMTYTELVNAYMQQGDVVKSTAKSHIKKAKEEGFLSLSNKLYCIASD</sequence>
<dbReference type="Pfam" id="PF13481">
    <property type="entry name" value="AAA_25"/>
    <property type="match status" value="1"/>
</dbReference>
<dbReference type="AlphaFoldDB" id="A0A174VEN1"/>
<protein>
    <submittedName>
        <fullName evidence="1">Toprim domain-containing protein</fullName>
    </submittedName>
</protein>
<evidence type="ECO:0000313" key="2">
    <source>
        <dbReference type="Proteomes" id="UP000095541"/>
    </source>
</evidence>
<dbReference type="Proteomes" id="UP000095541">
    <property type="component" value="Unassembled WGS sequence"/>
</dbReference>
<organism evidence="1 2">
    <name type="scientific">Bacteroides thetaiotaomicron</name>
    <dbReference type="NCBI Taxonomy" id="818"/>
    <lineage>
        <taxon>Bacteria</taxon>
        <taxon>Pseudomonadati</taxon>
        <taxon>Bacteroidota</taxon>
        <taxon>Bacteroidia</taxon>
        <taxon>Bacteroidales</taxon>
        <taxon>Bacteroidaceae</taxon>
        <taxon>Bacteroides</taxon>
    </lineage>
</organism>
<proteinExistence type="predicted"/>
<gene>
    <name evidence="1" type="ORF">ERS852557_03467</name>
</gene>
<name>A0A174VEN1_BACT4</name>
<evidence type="ECO:0000313" key="1">
    <source>
        <dbReference type="EMBL" id="CUQ30757.1"/>
    </source>
</evidence>
<accession>A0A174VEN1</accession>
<reference evidence="1 2" key="1">
    <citation type="submission" date="2015-09" db="EMBL/GenBank/DDBJ databases">
        <authorList>
            <consortium name="Pathogen Informatics"/>
        </authorList>
    </citation>
    <scope>NUCLEOTIDE SEQUENCE [LARGE SCALE GENOMIC DNA]</scope>
    <source>
        <strain evidence="1 2">2789STDY5834945</strain>
    </source>
</reference>
<dbReference type="Gene3D" id="3.40.50.300">
    <property type="entry name" value="P-loop containing nucleotide triphosphate hydrolases"/>
    <property type="match status" value="1"/>
</dbReference>